<sequence>MTNVSVPPSSGPETDGMSADSETGPASSSQQQRVWTMPTPASARTQADAVGRIAADAGAAIVRFLAGVARSGARTATHLSRAVAAVPPPVRWLAVAGLLILLGIVGAVVLPDTLGLVCIIVVIPVCSITLGALGHRWYAGFDPQPAPHVESPATASASDLQRSVEYVDKKLAVALGAFAAEHQQHAMIALFQAKTAVELTLGTEQEAGAPIDALLSVDAHSARPRIRVGAAAAALRESNSLAAS</sequence>
<feature type="transmembrane region" description="Helical" evidence="2">
    <location>
        <begin position="114"/>
        <end position="133"/>
    </location>
</feature>
<evidence type="ECO:0000256" key="1">
    <source>
        <dbReference type="SAM" id="MobiDB-lite"/>
    </source>
</evidence>
<name>A0ABS6KQ06_9MYCO</name>
<keyword evidence="2" id="KW-0812">Transmembrane</keyword>
<protein>
    <submittedName>
        <fullName evidence="3">Uncharacterized protein</fullName>
    </submittedName>
</protein>
<accession>A0ABS6KQ06</accession>
<dbReference type="EMBL" id="VOMB01000019">
    <property type="protein sequence ID" value="MBU9765351.1"/>
    <property type="molecule type" value="Genomic_DNA"/>
</dbReference>
<keyword evidence="2" id="KW-0472">Membrane</keyword>
<feature type="compositionally biased region" description="Polar residues" evidence="1">
    <location>
        <begin position="20"/>
        <end position="34"/>
    </location>
</feature>
<feature type="region of interest" description="Disordered" evidence="1">
    <location>
        <begin position="1"/>
        <end position="41"/>
    </location>
</feature>
<evidence type="ECO:0000256" key="2">
    <source>
        <dbReference type="SAM" id="Phobius"/>
    </source>
</evidence>
<reference evidence="3 4" key="1">
    <citation type="journal article" date="2021" name="Sci. Rep.">
        <title>Phenotypic and genomic hallmarks of a novel, potentially pathogenic rapidly growing Mycobacterium species related to the Mycobacterium fortuitum complex.</title>
        <authorList>
            <person name="Gharbi R."/>
            <person name="Khanna V."/>
            <person name="Frigui W."/>
            <person name="Mhenni B."/>
            <person name="Brosch R."/>
            <person name="Mardassi H."/>
        </authorList>
    </citation>
    <scope>NUCLEOTIDE SEQUENCE [LARGE SCALE GENOMIC DNA]</scope>
    <source>
        <strain evidence="3 4">TNTM28</strain>
    </source>
</reference>
<evidence type="ECO:0000313" key="3">
    <source>
        <dbReference type="EMBL" id="MBU9765351.1"/>
    </source>
</evidence>
<dbReference type="Proteomes" id="UP000812982">
    <property type="component" value="Unassembled WGS sequence"/>
</dbReference>
<comment type="caution">
    <text evidence="3">The sequence shown here is derived from an EMBL/GenBank/DDBJ whole genome shotgun (WGS) entry which is preliminary data.</text>
</comment>
<proteinExistence type="predicted"/>
<feature type="compositionally biased region" description="Polar residues" evidence="1">
    <location>
        <begin position="1"/>
        <end position="12"/>
    </location>
</feature>
<evidence type="ECO:0000313" key="4">
    <source>
        <dbReference type="Proteomes" id="UP000812982"/>
    </source>
</evidence>
<gene>
    <name evidence="3" type="ORF">FR943_16040</name>
</gene>
<keyword evidence="2" id="KW-1133">Transmembrane helix</keyword>
<keyword evidence="4" id="KW-1185">Reference proteome</keyword>
<organism evidence="3 4">
    <name type="scientific">[Mycobacterium] fortunisiensis</name>
    <dbReference type="NCBI Taxonomy" id="2600579"/>
    <lineage>
        <taxon>Bacteria</taxon>
        <taxon>Bacillati</taxon>
        <taxon>Actinomycetota</taxon>
        <taxon>Actinomycetes</taxon>
        <taxon>Mycobacteriales</taxon>
        <taxon>Mycobacteriaceae</taxon>
        <taxon>Mycolicibacterium</taxon>
    </lineage>
</organism>
<feature type="transmembrane region" description="Helical" evidence="2">
    <location>
        <begin position="90"/>
        <end position="108"/>
    </location>
</feature>